<sequence>MFDSPFAYCPKCGEMVLLDQTRRECAAEHACGEVVCPLGDCFIGTDFGAAREIGGRGAALASRPKVSRRAPSR</sequence>
<dbReference type="Proteomes" id="UP000268908">
    <property type="component" value="Unassembled WGS sequence"/>
</dbReference>
<reference evidence="1 2" key="1">
    <citation type="submission" date="2018-10" db="EMBL/GenBank/DDBJ databases">
        <title>Genomic Encyclopedia of Type Strains, Phase IV (KMG-IV): sequencing the most valuable type-strain genomes for metagenomic binning, comparative biology and taxonomic classification.</title>
        <authorList>
            <person name="Goeker M."/>
        </authorList>
    </citation>
    <scope>NUCLEOTIDE SEQUENCE [LARGE SCALE GENOMIC DNA]</scope>
    <source>
        <strain evidence="1 2">DSM 26916</strain>
    </source>
</reference>
<organism evidence="1 2">
    <name type="scientific">Sulfurisoma sediminicola</name>
    <dbReference type="NCBI Taxonomy" id="1381557"/>
    <lineage>
        <taxon>Bacteria</taxon>
        <taxon>Pseudomonadati</taxon>
        <taxon>Pseudomonadota</taxon>
        <taxon>Betaproteobacteria</taxon>
        <taxon>Nitrosomonadales</taxon>
        <taxon>Sterolibacteriaceae</taxon>
        <taxon>Sulfurisoma</taxon>
    </lineage>
</organism>
<keyword evidence="2" id="KW-1185">Reference proteome</keyword>
<dbReference type="OrthoDB" id="9182091at2"/>
<protein>
    <submittedName>
        <fullName evidence="1">Uncharacterized protein</fullName>
    </submittedName>
</protein>
<accession>A0A497XK25</accession>
<evidence type="ECO:0000313" key="1">
    <source>
        <dbReference type="EMBL" id="RLJ67720.1"/>
    </source>
</evidence>
<proteinExistence type="predicted"/>
<gene>
    <name evidence="1" type="ORF">DFR35_0269</name>
</gene>
<dbReference type="RefSeq" id="WP_121239688.1">
    <property type="nucleotide sequence ID" value="NZ_BHVV01000001.1"/>
</dbReference>
<evidence type="ECO:0000313" key="2">
    <source>
        <dbReference type="Proteomes" id="UP000268908"/>
    </source>
</evidence>
<name>A0A497XK25_9PROT</name>
<dbReference type="EMBL" id="RCCI01000004">
    <property type="protein sequence ID" value="RLJ67720.1"/>
    <property type="molecule type" value="Genomic_DNA"/>
</dbReference>
<comment type="caution">
    <text evidence="1">The sequence shown here is derived from an EMBL/GenBank/DDBJ whole genome shotgun (WGS) entry which is preliminary data.</text>
</comment>
<dbReference type="AlphaFoldDB" id="A0A497XK25"/>